<comment type="function">
    <text evidence="5">A flexible structure which links the flagellar filament to the drive apparatus in the basal body.</text>
</comment>
<dbReference type="GO" id="GO:0005829">
    <property type="term" value="C:cytosol"/>
    <property type="evidence" value="ECO:0007669"/>
    <property type="project" value="TreeGrafter"/>
</dbReference>
<evidence type="ECO:0000313" key="10">
    <source>
        <dbReference type="EMBL" id="EAT17104.1"/>
    </source>
</evidence>
<dbReference type="Proteomes" id="UP000005695">
    <property type="component" value="Unassembled WGS sequence"/>
</dbReference>
<accession>Q1K370</accession>
<dbReference type="InterPro" id="IPR010930">
    <property type="entry name" value="Flg_bb/hook_C_dom"/>
</dbReference>
<feature type="domain" description="Flagellar basal-body/hook protein C-terminal" evidence="7">
    <location>
        <begin position="381"/>
        <end position="423"/>
    </location>
</feature>
<dbReference type="PROSITE" id="PS00588">
    <property type="entry name" value="FLAGELLA_BB_ROD"/>
    <property type="match status" value="1"/>
</dbReference>
<name>Q1K370_DESA6</name>
<dbReference type="NCBIfam" id="TIGR03506">
    <property type="entry name" value="FlgEFG_subfam"/>
    <property type="match status" value="1"/>
</dbReference>
<evidence type="ECO:0000256" key="2">
    <source>
        <dbReference type="ARBA" id="ARBA00009677"/>
    </source>
</evidence>
<feature type="domain" description="Flagellar hook protein FlgE/F/G-like D1" evidence="9">
    <location>
        <begin position="89"/>
        <end position="148"/>
    </location>
</feature>
<dbReference type="InterPro" id="IPR020013">
    <property type="entry name" value="Flagellar_FlgE/F/G"/>
</dbReference>
<proteinExistence type="inferred from homology"/>
<dbReference type="GO" id="GO:0009425">
    <property type="term" value="C:bacterial-type flagellum basal body"/>
    <property type="evidence" value="ECO:0007669"/>
    <property type="project" value="UniProtKB-SubCell"/>
</dbReference>
<dbReference type="Pfam" id="PF07559">
    <property type="entry name" value="FlgE_D2"/>
    <property type="match status" value="1"/>
</dbReference>
<reference evidence="10" key="1">
    <citation type="submission" date="2006-05" db="EMBL/GenBank/DDBJ databases">
        <title>Annotation of the draft genome assembly of Desulfuromonas acetoxidans DSM 684.</title>
        <authorList>
            <consortium name="US DOE Joint Genome Institute (JGI-ORNL)"/>
            <person name="Larimer F."/>
            <person name="Land M."/>
            <person name="Hauser L."/>
        </authorList>
    </citation>
    <scope>NUCLEOTIDE SEQUENCE [LARGE SCALE GENOMIC DNA]</scope>
    <source>
        <strain evidence="10">DSM 684</strain>
    </source>
</reference>
<comment type="similarity">
    <text evidence="2 5">Belongs to the flagella basal body rod proteins family.</text>
</comment>
<reference evidence="10" key="2">
    <citation type="submission" date="2006-05" db="EMBL/GenBank/DDBJ databases">
        <title>Sequencing of the draft genome and assembly of Desulfuromonas acetoxidans DSM 684.</title>
        <authorList>
            <consortium name="US DOE Joint Genome Institute (JGI-PGF)"/>
            <person name="Copeland A."/>
            <person name="Lucas S."/>
            <person name="Lapidus A."/>
            <person name="Barry K."/>
            <person name="Detter J.C."/>
            <person name="Glavina del Rio T."/>
            <person name="Hammon N."/>
            <person name="Israni S."/>
            <person name="Dalin E."/>
            <person name="Tice H."/>
            <person name="Bruce D."/>
            <person name="Pitluck S."/>
            <person name="Richardson P."/>
        </authorList>
    </citation>
    <scope>NUCLEOTIDE SEQUENCE [LARGE SCALE GENOMIC DNA]</scope>
    <source>
        <strain evidence="10">DSM 684</strain>
    </source>
</reference>
<dbReference type="InterPro" id="IPR019776">
    <property type="entry name" value="Flagellar_basal_body_rod_CS"/>
</dbReference>
<dbReference type="InterPro" id="IPR037058">
    <property type="entry name" value="Falgellar_hook_FlgE_sf"/>
</dbReference>
<dbReference type="Pfam" id="PF06429">
    <property type="entry name" value="Flg_bbr_C"/>
    <property type="match status" value="1"/>
</dbReference>
<dbReference type="EMBL" id="AAEW02000002">
    <property type="protein sequence ID" value="EAT17104.1"/>
    <property type="molecule type" value="Genomic_DNA"/>
</dbReference>
<feature type="domain" description="Flagellar basal body rod protein N-terminal" evidence="6">
    <location>
        <begin position="7"/>
        <end position="37"/>
    </location>
</feature>
<gene>
    <name evidence="10" type="ORF">Dace_2970</name>
</gene>
<organism evidence="10 11">
    <name type="scientific">Desulfuromonas acetoxidans (strain DSM 684 / 11070)</name>
    <dbReference type="NCBI Taxonomy" id="281689"/>
    <lineage>
        <taxon>Bacteria</taxon>
        <taxon>Pseudomonadati</taxon>
        <taxon>Thermodesulfobacteriota</taxon>
        <taxon>Desulfuromonadia</taxon>
        <taxon>Desulfuromonadales</taxon>
        <taxon>Desulfuromonadaceae</taxon>
        <taxon>Desulfuromonas</taxon>
    </lineage>
</organism>
<sequence>MGLTSTLYSGISGLQTNAEAMSVTGNNISNSNTIGYKSSSTVFSDMLSATISTTGTSVNQVGRGSELTTVRSNFSQGSFQSTSSDTDLAVEGAGFFMLSAAGTDEVVYTRNGAFHFDPGGYLVNADGYRVQGQLFDADGTPGGGDPVDIKVDLTSQVPALQTSNIVLTTNLNSGTEEIPGGFDLSDPSESSNYSTSTPIYDALGETHLATTYFTKTGDQTWEWNTVVDSADLDPSVASSEESTVIGTGTLTFDDDGQLIGTSGFDLDETTLMWASGADPTQSIAIEFDTTQFGRTSTVYSQDQDGYAAGEVVETSINSDGVVSVSYSNGETRDIATLTLATFTNPGGLVKEGNSLYSASRYSGNPQIGTPGASQGIIYTNSLELSNVDLSQEFVDMITIQNGYSANSKVITTTDEMLQEVINLIR</sequence>
<dbReference type="Gene3D" id="2.60.98.20">
    <property type="entry name" value="Flagellar hook protein FlgE"/>
    <property type="match status" value="1"/>
</dbReference>
<keyword evidence="4 5" id="KW-0975">Bacterial flagellum</keyword>
<dbReference type="PANTHER" id="PTHR30435">
    <property type="entry name" value="FLAGELLAR PROTEIN"/>
    <property type="match status" value="1"/>
</dbReference>
<dbReference type="SUPFAM" id="SSF117143">
    <property type="entry name" value="Flagellar hook protein flgE"/>
    <property type="match status" value="1"/>
</dbReference>
<evidence type="ECO:0000256" key="4">
    <source>
        <dbReference type="ARBA" id="ARBA00023143"/>
    </source>
</evidence>
<evidence type="ECO:0000259" key="6">
    <source>
        <dbReference type="Pfam" id="PF00460"/>
    </source>
</evidence>
<dbReference type="InterPro" id="IPR037925">
    <property type="entry name" value="FlgE/F/G-like"/>
</dbReference>
<dbReference type="Pfam" id="PF22692">
    <property type="entry name" value="LlgE_F_G_D1"/>
    <property type="match status" value="1"/>
</dbReference>
<keyword evidence="11" id="KW-1185">Reference proteome</keyword>
<comment type="caution">
    <text evidence="10">The sequence shown here is derived from an EMBL/GenBank/DDBJ whole genome shotgun (WGS) entry which is preliminary data.</text>
</comment>
<dbReference type="InterPro" id="IPR053967">
    <property type="entry name" value="LlgE_F_G-like_D1"/>
</dbReference>
<dbReference type="AlphaFoldDB" id="Q1K370"/>
<dbReference type="GO" id="GO:0009424">
    <property type="term" value="C:bacterial-type flagellum hook"/>
    <property type="evidence" value="ECO:0007669"/>
    <property type="project" value="TreeGrafter"/>
</dbReference>
<evidence type="ECO:0000313" key="11">
    <source>
        <dbReference type="Proteomes" id="UP000005695"/>
    </source>
</evidence>
<evidence type="ECO:0000256" key="5">
    <source>
        <dbReference type="RuleBase" id="RU362116"/>
    </source>
</evidence>
<comment type="subcellular location">
    <subcellularLocation>
        <location evidence="1 5">Bacterial flagellum basal body</location>
    </subcellularLocation>
</comment>
<dbReference type="InterPro" id="IPR011491">
    <property type="entry name" value="FlgE_D2"/>
</dbReference>
<dbReference type="PANTHER" id="PTHR30435:SF1">
    <property type="entry name" value="FLAGELLAR HOOK PROTEIN FLGE"/>
    <property type="match status" value="1"/>
</dbReference>
<protein>
    <recommendedName>
        <fullName evidence="3 5">Flagellar hook protein FlgE</fullName>
    </recommendedName>
</protein>
<dbReference type="InterPro" id="IPR001444">
    <property type="entry name" value="Flag_bb_rod_N"/>
</dbReference>
<evidence type="ECO:0000256" key="3">
    <source>
        <dbReference type="ARBA" id="ARBA00019015"/>
    </source>
</evidence>
<feature type="domain" description="Flagellar hook protein FlgE D2" evidence="8">
    <location>
        <begin position="170"/>
        <end position="306"/>
    </location>
</feature>
<dbReference type="RefSeq" id="WP_005998030.1">
    <property type="nucleotide sequence ID" value="NZ_AAEW02000002.1"/>
</dbReference>
<evidence type="ECO:0000259" key="8">
    <source>
        <dbReference type="Pfam" id="PF07559"/>
    </source>
</evidence>
<evidence type="ECO:0000259" key="9">
    <source>
        <dbReference type="Pfam" id="PF22692"/>
    </source>
</evidence>
<evidence type="ECO:0000259" key="7">
    <source>
        <dbReference type="Pfam" id="PF06429"/>
    </source>
</evidence>
<evidence type="ECO:0000256" key="1">
    <source>
        <dbReference type="ARBA" id="ARBA00004117"/>
    </source>
</evidence>
<dbReference type="OrthoDB" id="9804559at2"/>
<dbReference type="Pfam" id="PF00460">
    <property type="entry name" value="Flg_bb_rod"/>
    <property type="match status" value="1"/>
</dbReference>
<dbReference type="GO" id="GO:0071978">
    <property type="term" value="P:bacterial-type flagellum-dependent swarming motility"/>
    <property type="evidence" value="ECO:0007669"/>
    <property type="project" value="TreeGrafter"/>
</dbReference>